<dbReference type="Pfam" id="PF00276">
    <property type="entry name" value="Ribosomal_L23"/>
    <property type="match status" value="1"/>
</dbReference>
<protein>
    <recommendedName>
        <fullName evidence="4">Large ribosomal subunit protein uL23</fullName>
    </recommendedName>
</protein>
<dbReference type="GO" id="GO:0003735">
    <property type="term" value="F:structural constituent of ribosome"/>
    <property type="evidence" value="ECO:0007669"/>
    <property type="project" value="InterPro"/>
</dbReference>
<evidence type="ECO:0000256" key="2">
    <source>
        <dbReference type="ARBA" id="ARBA00022980"/>
    </source>
</evidence>
<comment type="similarity">
    <text evidence="1 4">Belongs to the universal ribosomal protein uL23 family.</text>
</comment>
<dbReference type="GO" id="GO:0005840">
    <property type="term" value="C:ribosome"/>
    <property type="evidence" value="ECO:0007669"/>
    <property type="project" value="UniProtKB-KW"/>
</dbReference>
<accession>A0A1F5TSR2</accession>
<dbReference type="GO" id="GO:0019843">
    <property type="term" value="F:rRNA binding"/>
    <property type="evidence" value="ECO:0007669"/>
    <property type="project" value="UniProtKB-UniRule"/>
</dbReference>
<evidence type="ECO:0000256" key="3">
    <source>
        <dbReference type="ARBA" id="ARBA00023274"/>
    </source>
</evidence>
<dbReference type="Proteomes" id="UP000177579">
    <property type="component" value="Unassembled WGS sequence"/>
</dbReference>
<keyword evidence="3 4" id="KW-0687">Ribonucleoprotein</keyword>
<comment type="caution">
    <text evidence="5">The sequence shown here is derived from an EMBL/GenBank/DDBJ whole genome shotgun (WGS) entry which is preliminary data.</text>
</comment>
<evidence type="ECO:0000256" key="1">
    <source>
        <dbReference type="ARBA" id="ARBA00006700"/>
    </source>
</evidence>
<gene>
    <name evidence="4" type="primary">rplW</name>
    <name evidence="5" type="ORF">A2531_05545</name>
</gene>
<proteinExistence type="inferred from homology"/>
<keyword evidence="2 4" id="KW-0689">Ribosomal protein</keyword>
<keyword evidence="4" id="KW-0699">rRNA-binding</keyword>
<dbReference type="AlphaFoldDB" id="A0A1F5TSR2"/>
<dbReference type="Gene3D" id="3.30.70.330">
    <property type="match status" value="1"/>
</dbReference>
<evidence type="ECO:0000313" key="5">
    <source>
        <dbReference type="EMBL" id="OGF41879.1"/>
    </source>
</evidence>
<dbReference type="EMBL" id="MFGO01000004">
    <property type="protein sequence ID" value="OGF41879.1"/>
    <property type="molecule type" value="Genomic_DNA"/>
</dbReference>
<evidence type="ECO:0000256" key="4">
    <source>
        <dbReference type="HAMAP-Rule" id="MF_01369"/>
    </source>
</evidence>
<evidence type="ECO:0000313" key="6">
    <source>
        <dbReference type="Proteomes" id="UP000177579"/>
    </source>
</evidence>
<reference evidence="5 6" key="1">
    <citation type="journal article" date="2016" name="Nat. Commun.">
        <title>Thousands of microbial genomes shed light on interconnected biogeochemical processes in an aquifer system.</title>
        <authorList>
            <person name="Anantharaman K."/>
            <person name="Brown C.T."/>
            <person name="Hug L.A."/>
            <person name="Sharon I."/>
            <person name="Castelle C.J."/>
            <person name="Probst A.J."/>
            <person name="Thomas B.C."/>
            <person name="Singh A."/>
            <person name="Wilkins M.J."/>
            <person name="Karaoz U."/>
            <person name="Brodie E.L."/>
            <person name="Williams K.H."/>
            <person name="Hubbard S.S."/>
            <person name="Banfield J.F."/>
        </authorList>
    </citation>
    <scope>NUCLEOTIDE SEQUENCE [LARGE SCALE GENOMIC DNA]</scope>
</reference>
<dbReference type="InterPro" id="IPR012678">
    <property type="entry name" value="Ribosomal_uL23/eL15/eS24_sf"/>
</dbReference>
<dbReference type="InterPro" id="IPR012677">
    <property type="entry name" value="Nucleotide-bd_a/b_plait_sf"/>
</dbReference>
<keyword evidence="4" id="KW-0694">RNA-binding</keyword>
<dbReference type="SUPFAM" id="SSF54189">
    <property type="entry name" value="Ribosomal proteins S24e, L23 and L15e"/>
    <property type="match status" value="1"/>
</dbReference>
<dbReference type="GO" id="GO:1990904">
    <property type="term" value="C:ribonucleoprotein complex"/>
    <property type="evidence" value="ECO:0007669"/>
    <property type="project" value="UniProtKB-KW"/>
</dbReference>
<dbReference type="GO" id="GO:0006412">
    <property type="term" value="P:translation"/>
    <property type="evidence" value="ECO:0007669"/>
    <property type="project" value="UniProtKB-UniRule"/>
</dbReference>
<sequence length="87" mass="9717">MKPLITEKAASFGVNNKYIFEVSKDANKIEIVKAINEVYGVSPIKVNIVNKLGKKVRSGRIMGQRKNWKKAVITLPKGKTINIYEGV</sequence>
<dbReference type="HAMAP" id="MF_01369_B">
    <property type="entry name" value="Ribosomal_uL23_B"/>
    <property type="match status" value="1"/>
</dbReference>
<organism evidence="5 6">
    <name type="scientific">Candidatus Falkowbacteria bacterium RIFOXYD2_FULL_34_120</name>
    <dbReference type="NCBI Taxonomy" id="1798007"/>
    <lineage>
        <taxon>Bacteria</taxon>
        <taxon>Candidatus Falkowiibacteriota</taxon>
    </lineage>
</organism>
<name>A0A1F5TSR2_9BACT</name>
<dbReference type="InterPro" id="IPR013025">
    <property type="entry name" value="Ribosomal_uL23-like"/>
</dbReference>
<comment type="function">
    <text evidence="4">One of the early assembly proteins it binds 23S rRNA. One of the proteins that surrounds the polypeptide exit tunnel on the outside of the ribosome. Forms the main docking site for trigger factor binding to the ribosome.</text>
</comment>
<dbReference type="NCBIfam" id="NF004363">
    <property type="entry name" value="PRK05738.2-4"/>
    <property type="match status" value="1"/>
</dbReference>
<comment type="subunit">
    <text evidence="4">Part of the 50S ribosomal subunit. Contacts protein L29, and trigger factor when it is bound to the ribosome.</text>
</comment>